<accession>A0A833S3M8</accession>
<feature type="domain" description="Phospholipase A2-like central" evidence="9">
    <location>
        <begin position="369"/>
        <end position="463"/>
    </location>
</feature>
<reference evidence="10" key="1">
    <citation type="submission" date="2019-11" db="EMBL/GenBank/DDBJ databases">
        <title>The nuclear and mitochondrial genomes of Frieseomelitta varia - a highly eusocial stingless bee (Meliponini) with a permanently sterile worker caste.</title>
        <authorList>
            <person name="Freitas F.C.P."/>
            <person name="Lourenco A.P."/>
            <person name="Nunes F.M.F."/>
            <person name="Paschoal A.R."/>
            <person name="Abreu F.C.P."/>
            <person name="Barbin F.O."/>
            <person name="Bataglia L."/>
            <person name="Cardoso-Junior C.A.M."/>
            <person name="Cervoni M.S."/>
            <person name="Silva S.R."/>
            <person name="Dalarmi F."/>
            <person name="Del Lama M.A."/>
            <person name="Depintor T.S."/>
            <person name="Ferreira K.M."/>
            <person name="Goria P.S."/>
            <person name="Jaskot M.C."/>
            <person name="Lago D.C."/>
            <person name="Luna-Lucena D."/>
            <person name="Moda L.M."/>
            <person name="Nascimento L."/>
            <person name="Pedrino M."/>
            <person name="Rabico F.O."/>
            <person name="Sanches F.C."/>
            <person name="Santos D.E."/>
            <person name="Santos C.G."/>
            <person name="Vieira J."/>
            <person name="Lopes T.F."/>
            <person name="Barchuk A.R."/>
            <person name="Hartfelder K."/>
            <person name="Simoes Z.L.P."/>
            <person name="Bitondi M.M.G."/>
            <person name="Pinheiro D.G."/>
        </authorList>
    </citation>
    <scope>NUCLEOTIDE SEQUENCE</scope>
    <source>
        <strain evidence="10">USP_RPSP 00005682</strain>
        <tissue evidence="10">Whole individual</tissue>
    </source>
</reference>
<evidence type="ECO:0000256" key="7">
    <source>
        <dbReference type="SAM" id="MobiDB-lite"/>
    </source>
</evidence>
<dbReference type="GO" id="GO:0050482">
    <property type="term" value="P:arachidonate secretion"/>
    <property type="evidence" value="ECO:0007669"/>
    <property type="project" value="InterPro"/>
</dbReference>
<sequence>MMYCCSCCVINKQTNGANPPVHELNLKEGASENDSWVHRSQRPIRAGIRSQGEWVGLDLAEAAPVGGRREGLPEKEERGSSDFGWCPSGGGATDGETHRASRERRRDVSDRIGGGVGELDNHQNSPPSCLVPSQSYEPEGEDRAKEWQERRRIVRIRCPMLLTLGLLLVLSNAGAVHRQSNLLLPFTNISFRFSKAATNRGISVTRILQDGQLERVIRLPGICAKETVVDWGDTEVALKQVWLQEAGRKLQLIYEGGTLTDCVDEKLDADDERSCTSSTHLDDDYDDETSVELFDVDDQEDSLRIPQNLSWLSSTLDLRHRCAHLRNRARNQLISQHRRRKYSKLLNETNGSHRQRRGKSRSRRDLLMIPGTQWCGRGHRATKYTNLGGFGTADACCRRHDTACPFFIPAFETRYGLFNWGISSMMHCACDERFRTCLKMAGTASANFIGKIFFDVLRTKCFILKPQKVCTKWSWMGKCQHHEYRKQAHVRENVPYH</sequence>
<evidence type="ECO:0000256" key="8">
    <source>
        <dbReference type="SAM" id="Phobius"/>
    </source>
</evidence>
<dbReference type="Gene3D" id="1.20.90.10">
    <property type="entry name" value="Phospholipase A2 domain"/>
    <property type="match status" value="1"/>
</dbReference>
<keyword evidence="4" id="KW-0443">Lipid metabolism</keyword>
<dbReference type="InterPro" id="IPR016090">
    <property type="entry name" value="PLA2-like_dom"/>
</dbReference>
<keyword evidence="8" id="KW-0812">Transmembrane</keyword>
<dbReference type="Proteomes" id="UP000655588">
    <property type="component" value="Unassembled WGS sequence"/>
</dbReference>
<protein>
    <recommendedName>
        <fullName evidence="2">phospholipase A2</fullName>
        <ecNumber evidence="2">3.1.1.4</ecNumber>
    </recommendedName>
    <alternativeName>
        <fullName evidence="6">Phosphatidylcholine 2-acylhydrolase</fullName>
    </alternativeName>
</protein>
<keyword evidence="8" id="KW-0472">Membrane</keyword>
<evidence type="ECO:0000256" key="3">
    <source>
        <dbReference type="ARBA" id="ARBA00022963"/>
    </source>
</evidence>
<dbReference type="InterPro" id="IPR036444">
    <property type="entry name" value="PLipase_A2_dom_sf"/>
</dbReference>
<dbReference type="PANTHER" id="PTHR12253">
    <property type="entry name" value="RH14732P"/>
    <property type="match status" value="1"/>
</dbReference>
<name>A0A833S3M8_9HYME</name>
<evidence type="ECO:0000256" key="1">
    <source>
        <dbReference type="ARBA" id="ARBA00001913"/>
    </source>
</evidence>
<feature type="transmembrane region" description="Helical" evidence="8">
    <location>
        <begin position="158"/>
        <end position="176"/>
    </location>
</feature>
<evidence type="ECO:0000256" key="4">
    <source>
        <dbReference type="ARBA" id="ARBA00023098"/>
    </source>
</evidence>
<comment type="cofactor">
    <cofactor evidence="1">
        <name>Ca(2+)</name>
        <dbReference type="ChEBI" id="CHEBI:29108"/>
    </cofactor>
</comment>
<organism evidence="10 11">
    <name type="scientific">Frieseomelitta varia</name>
    <dbReference type="NCBI Taxonomy" id="561572"/>
    <lineage>
        <taxon>Eukaryota</taxon>
        <taxon>Metazoa</taxon>
        <taxon>Ecdysozoa</taxon>
        <taxon>Arthropoda</taxon>
        <taxon>Hexapoda</taxon>
        <taxon>Insecta</taxon>
        <taxon>Pterygota</taxon>
        <taxon>Neoptera</taxon>
        <taxon>Endopterygota</taxon>
        <taxon>Hymenoptera</taxon>
        <taxon>Apocrita</taxon>
        <taxon>Aculeata</taxon>
        <taxon>Apoidea</taxon>
        <taxon>Anthophila</taxon>
        <taxon>Apidae</taxon>
        <taxon>Frieseomelitta</taxon>
    </lineage>
</organism>
<proteinExistence type="predicted"/>
<dbReference type="GO" id="GO:0004623">
    <property type="term" value="F:phospholipase A2 activity"/>
    <property type="evidence" value="ECO:0007669"/>
    <property type="project" value="UniProtKB-EC"/>
</dbReference>
<dbReference type="GO" id="GO:0016042">
    <property type="term" value="P:lipid catabolic process"/>
    <property type="evidence" value="ECO:0007669"/>
    <property type="project" value="UniProtKB-KW"/>
</dbReference>
<feature type="compositionally biased region" description="Polar residues" evidence="7">
    <location>
        <begin position="122"/>
        <end position="136"/>
    </location>
</feature>
<feature type="compositionally biased region" description="Basic and acidic residues" evidence="7">
    <location>
        <begin position="95"/>
        <end position="110"/>
    </location>
</feature>
<keyword evidence="5" id="KW-1015">Disulfide bond</keyword>
<evidence type="ECO:0000259" key="9">
    <source>
        <dbReference type="Pfam" id="PF05826"/>
    </source>
</evidence>
<dbReference type="Pfam" id="PF05826">
    <property type="entry name" value="Phospholip_A2_2"/>
    <property type="match status" value="1"/>
</dbReference>
<comment type="caution">
    <text evidence="10">The sequence shown here is derived from an EMBL/GenBank/DDBJ whole genome shotgun (WGS) entry which is preliminary data.</text>
</comment>
<feature type="compositionally biased region" description="Basic and acidic residues" evidence="7">
    <location>
        <begin position="67"/>
        <end position="80"/>
    </location>
</feature>
<dbReference type="SUPFAM" id="SSF48619">
    <property type="entry name" value="Phospholipase A2, PLA2"/>
    <property type="match status" value="1"/>
</dbReference>
<dbReference type="AlphaFoldDB" id="A0A833S3M8"/>
<evidence type="ECO:0000256" key="5">
    <source>
        <dbReference type="ARBA" id="ARBA00023157"/>
    </source>
</evidence>
<evidence type="ECO:0000313" key="10">
    <source>
        <dbReference type="EMBL" id="KAF3426111.1"/>
    </source>
</evidence>
<keyword evidence="11" id="KW-1185">Reference proteome</keyword>
<gene>
    <name evidence="10" type="ORF">E2986_04050</name>
</gene>
<evidence type="ECO:0000256" key="6">
    <source>
        <dbReference type="ARBA" id="ARBA00029903"/>
    </source>
</evidence>
<evidence type="ECO:0000313" key="11">
    <source>
        <dbReference type="Proteomes" id="UP000655588"/>
    </source>
</evidence>
<keyword evidence="8" id="KW-1133">Transmembrane helix</keyword>
<dbReference type="EMBL" id="WNWW01000342">
    <property type="protein sequence ID" value="KAF3426111.1"/>
    <property type="molecule type" value="Genomic_DNA"/>
</dbReference>
<dbReference type="GO" id="GO:0006644">
    <property type="term" value="P:phospholipid metabolic process"/>
    <property type="evidence" value="ECO:0007669"/>
    <property type="project" value="InterPro"/>
</dbReference>
<dbReference type="EC" id="3.1.1.4" evidence="2"/>
<feature type="region of interest" description="Disordered" evidence="7">
    <location>
        <begin position="65"/>
        <end position="143"/>
    </location>
</feature>
<keyword evidence="3" id="KW-0442">Lipid degradation</keyword>
<evidence type="ECO:0000256" key="2">
    <source>
        <dbReference type="ARBA" id="ARBA00013278"/>
    </source>
</evidence>